<accession>A0A517YYW3</accession>
<proteinExistence type="predicted"/>
<name>A0A517YYW3_9BACT</name>
<keyword evidence="1 3" id="KW-0378">Hydrolase</keyword>
<dbReference type="PANTHER" id="PTHR48081:SF9">
    <property type="entry name" value="CARBOXYLESTERASE"/>
    <property type="match status" value="1"/>
</dbReference>
<evidence type="ECO:0000313" key="3">
    <source>
        <dbReference type="EMBL" id="QDU35406.1"/>
    </source>
</evidence>
<dbReference type="PANTHER" id="PTHR48081">
    <property type="entry name" value="AB HYDROLASE SUPERFAMILY PROTEIN C4A8.06C"/>
    <property type="match status" value="1"/>
</dbReference>
<evidence type="ECO:0000259" key="2">
    <source>
        <dbReference type="Pfam" id="PF20434"/>
    </source>
</evidence>
<reference evidence="3 4" key="1">
    <citation type="submission" date="2019-02" db="EMBL/GenBank/DDBJ databases">
        <title>Deep-cultivation of Planctomycetes and their phenomic and genomic characterization uncovers novel biology.</title>
        <authorList>
            <person name="Wiegand S."/>
            <person name="Jogler M."/>
            <person name="Boedeker C."/>
            <person name="Pinto D."/>
            <person name="Vollmers J."/>
            <person name="Rivas-Marin E."/>
            <person name="Kohn T."/>
            <person name="Peeters S.H."/>
            <person name="Heuer A."/>
            <person name="Rast P."/>
            <person name="Oberbeckmann S."/>
            <person name="Bunk B."/>
            <person name="Jeske O."/>
            <person name="Meyerdierks A."/>
            <person name="Storesund J.E."/>
            <person name="Kallscheuer N."/>
            <person name="Luecker S."/>
            <person name="Lage O.M."/>
            <person name="Pohl T."/>
            <person name="Merkel B.J."/>
            <person name="Hornburger P."/>
            <person name="Mueller R.-W."/>
            <person name="Bruemmer F."/>
            <person name="Labrenz M."/>
            <person name="Spormann A.M."/>
            <person name="Op den Camp H."/>
            <person name="Overmann J."/>
            <person name="Amann R."/>
            <person name="Jetten M.S.M."/>
            <person name="Mascher T."/>
            <person name="Medema M.H."/>
            <person name="Devos D.P."/>
            <person name="Kaster A.-K."/>
            <person name="Ovreas L."/>
            <person name="Rohde M."/>
            <person name="Galperin M.Y."/>
            <person name="Jogler C."/>
        </authorList>
    </citation>
    <scope>NUCLEOTIDE SEQUENCE [LARGE SCALE GENOMIC DNA]</scope>
    <source>
        <strain evidence="3 4">KS4</strain>
    </source>
</reference>
<dbReference type="InterPro" id="IPR029058">
    <property type="entry name" value="AB_hydrolase_fold"/>
</dbReference>
<evidence type="ECO:0000313" key="4">
    <source>
        <dbReference type="Proteomes" id="UP000317369"/>
    </source>
</evidence>
<dbReference type="Gene3D" id="3.40.50.1820">
    <property type="entry name" value="alpha/beta hydrolase"/>
    <property type="match status" value="1"/>
</dbReference>
<keyword evidence="4" id="KW-1185">Reference proteome</keyword>
<protein>
    <submittedName>
        <fullName evidence="3">Phenmedipham hydrolase</fullName>
        <ecNumber evidence="3">3.1.1.-</ecNumber>
    </submittedName>
</protein>
<evidence type="ECO:0000256" key="1">
    <source>
        <dbReference type="ARBA" id="ARBA00022801"/>
    </source>
</evidence>
<dbReference type="KEGG" id="pcor:KS4_34870"/>
<dbReference type="Pfam" id="PF20434">
    <property type="entry name" value="BD-FAE"/>
    <property type="match status" value="1"/>
</dbReference>
<dbReference type="AlphaFoldDB" id="A0A517YYW3"/>
<dbReference type="InterPro" id="IPR049492">
    <property type="entry name" value="BD-FAE-like_dom"/>
</dbReference>
<dbReference type="Proteomes" id="UP000317369">
    <property type="component" value="Chromosome"/>
</dbReference>
<gene>
    <name evidence="3" type="primary">pcd</name>
    <name evidence="3" type="ORF">KS4_34870</name>
</gene>
<dbReference type="RefSeq" id="WP_145080707.1">
    <property type="nucleotide sequence ID" value="NZ_CP036425.1"/>
</dbReference>
<dbReference type="EMBL" id="CP036425">
    <property type="protein sequence ID" value="QDU35406.1"/>
    <property type="molecule type" value="Genomic_DNA"/>
</dbReference>
<feature type="domain" description="BD-FAE-like" evidence="2">
    <location>
        <begin position="30"/>
        <end position="142"/>
    </location>
</feature>
<organism evidence="3 4">
    <name type="scientific">Poriferisphaera corsica</name>
    <dbReference type="NCBI Taxonomy" id="2528020"/>
    <lineage>
        <taxon>Bacteria</taxon>
        <taxon>Pseudomonadati</taxon>
        <taxon>Planctomycetota</taxon>
        <taxon>Phycisphaerae</taxon>
        <taxon>Phycisphaerales</taxon>
        <taxon>Phycisphaeraceae</taxon>
        <taxon>Poriferisphaera</taxon>
    </lineage>
</organism>
<dbReference type="EC" id="3.1.1.-" evidence="3"/>
<dbReference type="OrthoDB" id="9806180at2"/>
<dbReference type="GO" id="GO:0016787">
    <property type="term" value="F:hydrolase activity"/>
    <property type="evidence" value="ECO:0007669"/>
    <property type="project" value="UniProtKB-KW"/>
</dbReference>
<dbReference type="SUPFAM" id="SSF53474">
    <property type="entry name" value="alpha/beta-Hydrolases"/>
    <property type="match status" value="1"/>
</dbReference>
<sequence length="273" mass="30672">MPFPTPTHTNINYRPASEQSNPLIQQRCVLDIFLPQSWIENTHASTRQTVIYIHGGGLIEGQRNDNPDLTTTLLNNNIAVITADYRLSSDGITAPTYIHDVAAITAWVFNNIHRYLGNSQNITLLGHSAGAYLITMIATDPQYLAPHNLKPEDLAAVIPVSGQMLTHEQIKTEQSINNHTVITDKFAPLFHHAKTDVPILLVVGVNDIPCREQENALFAAYRQRAEKPIKFLPVPDRDHHTIIFEAHKPNDIVFNTIKQFIDNHKRDTIQTTA</sequence>
<dbReference type="InterPro" id="IPR050300">
    <property type="entry name" value="GDXG_lipolytic_enzyme"/>
</dbReference>